<comment type="caution">
    <text evidence="2">The sequence shown here is derived from an EMBL/GenBank/DDBJ whole genome shotgun (WGS) entry which is preliminary data.</text>
</comment>
<dbReference type="AlphaFoldDB" id="A0A016WZ89"/>
<evidence type="ECO:0000313" key="3">
    <source>
        <dbReference type="Proteomes" id="UP000024635"/>
    </source>
</evidence>
<evidence type="ECO:0000256" key="1">
    <source>
        <dbReference type="SAM" id="MobiDB-lite"/>
    </source>
</evidence>
<protein>
    <submittedName>
        <fullName evidence="2">Uncharacterized protein</fullName>
    </submittedName>
</protein>
<organism evidence="2 3">
    <name type="scientific">Ancylostoma ceylanicum</name>
    <dbReference type="NCBI Taxonomy" id="53326"/>
    <lineage>
        <taxon>Eukaryota</taxon>
        <taxon>Metazoa</taxon>
        <taxon>Ecdysozoa</taxon>
        <taxon>Nematoda</taxon>
        <taxon>Chromadorea</taxon>
        <taxon>Rhabditida</taxon>
        <taxon>Rhabditina</taxon>
        <taxon>Rhabditomorpha</taxon>
        <taxon>Strongyloidea</taxon>
        <taxon>Ancylostomatidae</taxon>
        <taxon>Ancylostomatinae</taxon>
        <taxon>Ancylostoma</taxon>
    </lineage>
</organism>
<feature type="region of interest" description="Disordered" evidence="1">
    <location>
        <begin position="1"/>
        <end position="35"/>
    </location>
</feature>
<accession>A0A016WZ89</accession>
<proteinExistence type="predicted"/>
<gene>
    <name evidence="2" type="primary">Acey_s0457.g1794</name>
    <name evidence="2" type="ORF">Y032_0457g1794</name>
</gene>
<reference evidence="3" key="1">
    <citation type="journal article" date="2015" name="Nat. Genet.">
        <title>The genome and transcriptome of the zoonotic hookworm Ancylostoma ceylanicum identify infection-specific gene families.</title>
        <authorList>
            <person name="Schwarz E.M."/>
            <person name="Hu Y."/>
            <person name="Antoshechkin I."/>
            <person name="Miller M.M."/>
            <person name="Sternberg P.W."/>
            <person name="Aroian R.V."/>
        </authorList>
    </citation>
    <scope>NUCLEOTIDE SEQUENCE</scope>
    <source>
        <strain evidence="3">HY135</strain>
    </source>
</reference>
<dbReference type="EMBL" id="JARK01000057">
    <property type="protein sequence ID" value="EYC44547.1"/>
    <property type="molecule type" value="Genomic_DNA"/>
</dbReference>
<evidence type="ECO:0000313" key="2">
    <source>
        <dbReference type="EMBL" id="EYC44547.1"/>
    </source>
</evidence>
<keyword evidence="3" id="KW-1185">Reference proteome</keyword>
<sequence length="66" mass="7189">MSPPSEPGKSKTSDLPPRTPYLSTGHLSSVHSKTAPETQIMSAHLSCGYGDRTADYLYRTRVPRGL</sequence>
<name>A0A016WZ89_9BILA</name>
<dbReference type="Proteomes" id="UP000024635">
    <property type="component" value="Unassembled WGS sequence"/>
</dbReference>
<feature type="compositionally biased region" description="Polar residues" evidence="1">
    <location>
        <begin position="21"/>
        <end position="35"/>
    </location>
</feature>